<dbReference type="InterPro" id="IPR010982">
    <property type="entry name" value="Lambda_DNA-bd_dom_sf"/>
</dbReference>
<protein>
    <submittedName>
        <fullName evidence="2">DUF3310 domain-containing protein</fullName>
    </submittedName>
</protein>
<reference evidence="2 3" key="1">
    <citation type="submission" date="2018-03" db="EMBL/GenBank/DDBJ databases">
        <title>Complete Fusobacterium genomes using hybrid Minion sequencing.</title>
        <authorList>
            <person name="Slade D.J."/>
            <person name="Lahmers K."/>
        </authorList>
    </citation>
    <scope>NUCLEOTIDE SEQUENCE [LARGE SCALE GENOMIC DNA]</scope>
    <source>
        <strain evidence="2 3">2_1_31</strain>
    </source>
</reference>
<dbReference type="Gene3D" id="1.10.260.40">
    <property type="entry name" value="lambda repressor-like DNA-binding domains"/>
    <property type="match status" value="1"/>
</dbReference>
<feature type="domain" description="HTH cro/C1-type" evidence="1">
    <location>
        <begin position="8"/>
        <end position="64"/>
    </location>
</feature>
<sequence length="213" mass="24251">MLHIGRKIKKFRIENNLSQKEFAEKIGVTQGFLSYVENGRLNIESPSLEKKILIAIGEAPDEDLRKDFEKNVELASDNVHSPKHYMIPGCNFECKDLSDAIVRNMPNPLGTRIWNVVKYLVRAEKKNGLEDYNKAVEYLSWIEKGNEADEYDNENTLENIADKLKTDWTTIIMGICEGYTAKKAILMNETFRNLIALNIPGAINCISKIIELG</sequence>
<proteinExistence type="predicted"/>
<dbReference type="RefSeq" id="WP_008793866.1">
    <property type="nucleotide sequence ID" value="NZ_CABKNO010000005.1"/>
</dbReference>
<gene>
    <name evidence="2" type="ORF">C4N17_10550</name>
</gene>
<dbReference type="CDD" id="cd00093">
    <property type="entry name" value="HTH_XRE"/>
    <property type="match status" value="1"/>
</dbReference>
<evidence type="ECO:0000313" key="2">
    <source>
        <dbReference type="EMBL" id="AVQ26041.1"/>
    </source>
</evidence>
<dbReference type="PROSITE" id="PS50943">
    <property type="entry name" value="HTH_CROC1"/>
    <property type="match status" value="1"/>
</dbReference>
<dbReference type="KEGG" id="fpei:C4N17_10550"/>
<evidence type="ECO:0000259" key="1">
    <source>
        <dbReference type="PROSITE" id="PS50943"/>
    </source>
</evidence>
<dbReference type="EMBL" id="CP028108">
    <property type="protein sequence ID" value="AVQ26041.1"/>
    <property type="molecule type" value="Genomic_DNA"/>
</dbReference>
<dbReference type="GO" id="GO:0003677">
    <property type="term" value="F:DNA binding"/>
    <property type="evidence" value="ECO:0007669"/>
    <property type="project" value="InterPro"/>
</dbReference>
<dbReference type="SMART" id="SM00530">
    <property type="entry name" value="HTH_XRE"/>
    <property type="match status" value="1"/>
</dbReference>
<organism evidence="2 3">
    <name type="scientific">Fusobacterium periodonticum</name>
    <dbReference type="NCBI Taxonomy" id="860"/>
    <lineage>
        <taxon>Bacteria</taxon>
        <taxon>Fusobacteriati</taxon>
        <taxon>Fusobacteriota</taxon>
        <taxon>Fusobacteriia</taxon>
        <taxon>Fusobacteriales</taxon>
        <taxon>Fusobacteriaceae</taxon>
        <taxon>Fusobacterium</taxon>
    </lineage>
</organism>
<dbReference type="Pfam" id="PF01381">
    <property type="entry name" value="HTH_3"/>
    <property type="match status" value="1"/>
</dbReference>
<dbReference type="Pfam" id="PF11753">
    <property type="entry name" value="DUF3310"/>
    <property type="match status" value="1"/>
</dbReference>
<name>A0AAD0MQ37_9FUSO</name>
<dbReference type="SUPFAM" id="SSF47413">
    <property type="entry name" value="lambda repressor-like DNA-binding domains"/>
    <property type="match status" value="1"/>
</dbReference>
<dbReference type="AlphaFoldDB" id="A0AAD0MQ37"/>
<dbReference type="InterPro" id="IPR021739">
    <property type="entry name" value="SaV-like"/>
</dbReference>
<dbReference type="InterPro" id="IPR001387">
    <property type="entry name" value="Cro/C1-type_HTH"/>
</dbReference>
<accession>A0AAD0MQ37</accession>
<dbReference type="Proteomes" id="UP000241472">
    <property type="component" value="Chromosome"/>
</dbReference>
<evidence type="ECO:0000313" key="3">
    <source>
        <dbReference type="Proteomes" id="UP000241472"/>
    </source>
</evidence>